<accession>A0A6G1JVQ8</accession>
<evidence type="ECO:0000256" key="1">
    <source>
        <dbReference type="SAM" id="MobiDB-lite"/>
    </source>
</evidence>
<name>A0A6G1JVQ8_9PLEO</name>
<dbReference type="AlphaFoldDB" id="A0A6G1JVQ8"/>
<feature type="region of interest" description="Disordered" evidence="1">
    <location>
        <begin position="1"/>
        <end position="164"/>
    </location>
</feature>
<proteinExistence type="predicted"/>
<feature type="compositionally biased region" description="Low complexity" evidence="1">
    <location>
        <begin position="58"/>
        <end position="71"/>
    </location>
</feature>
<keyword evidence="3" id="KW-1185">Reference proteome</keyword>
<feature type="compositionally biased region" description="Basic and acidic residues" evidence="1">
    <location>
        <begin position="155"/>
        <end position="164"/>
    </location>
</feature>
<evidence type="ECO:0000313" key="3">
    <source>
        <dbReference type="Proteomes" id="UP000799428"/>
    </source>
</evidence>
<dbReference type="EMBL" id="MU005782">
    <property type="protein sequence ID" value="KAF2704628.1"/>
    <property type="molecule type" value="Genomic_DNA"/>
</dbReference>
<reference evidence="2" key="1">
    <citation type="journal article" date="2020" name="Stud. Mycol.">
        <title>101 Dothideomycetes genomes: a test case for predicting lifestyles and emergence of pathogens.</title>
        <authorList>
            <person name="Haridas S."/>
            <person name="Albert R."/>
            <person name="Binder M."/>
            <person name="Bloem J."/>
            <person name="Labutti K."/>
            <person name="Salamov A."/>
            <person name="Andreopoulos B."/>
            <person name="Baker S."/>
            <person name="Barry K."/>
            <person name="Bills G."/>
            <person name="Bluhm B."/>
            <person name="Cannon C."/>
            <person name="Castanera R."/>
            <person name="Culley D."/>
            <person name="Daum C."/>
            <person name="Ezra D."/>
            <person name="Gonzalez J."/>
            <person name="Henrissat B."/>
            <person name="Kuo A."/>
            <person name="Liang C."/>
            <person name="Lipzen A."/>
            <person name="Lutzoni F."/>
            <person name="Magnuson J."/>
            <person name="Mondo S."/>
            <person name="Nolan M."/>
            <person name="Ohm R."/>
            <person name="Pangilinan J."/>
            <person name="Park H.-J."/>
            <person name="Ramirez L."/>
            <person name="Alfaro M."/>
            <person name="Sun H."/>
            <person name="Tritt A."/>
            <person name="Yoshinaga Y."/>
            <person name="Zwiers L.-H."/>
            <person name="Turgeon B."/>
            <person name="Goodwin S."/>
            <person name="Spatafora J."/>
            <person name="Crous P."/>
            <person name="Grigoriev I."/>
        </authorList>
    </citation>
    <scope>NUCLEOTIDE SEQUENCE</scope>
    <source>
        <strain evidence="2">CBS 279.74</strain>
    </source>
</reference>
<organism evidence="2 3">
    <name type="scientific">Pleomassaria siparia CBS 279.74</name>
    <dbReference type="NCBI Taxonomy" id="1314801"/>
    <lineage>
        <taxon>Eukaryota</taxon>
        <taxon>Fungi</taxon>
        <taxon>Dikarya</taxon>
        <taxon>Ascomycota</taxon>
        <taxon>Pezizomycotina</taxon>
        <taxon>Dothideomycetes</taxon>
        <taxon>Pleosporomycetidae</taxon>
        <taxon>Pleosporales</taxon>
        <taxon>Pleomassariaceae</taxon>
        <taxon>Pleomassaria</taxon>
    </lineage>
</organism>
<sequence length="194" mass="21104">MAIHNSIMNQEQEQEHGHVEDMPLIRESPFEESAIESSRKEIEIPSTGVVKHESATGSLDPIPIPSIASSPDPTPILSMASSPDPIPISSVASSPTLSAIPESANSPAEHGSHASRADSGPPLPPQSPLPNQQNRHATQVIPIPCPRHKTANPKTGREKGDPNYKECLRYLKSKDIPTRCPWCKESKFRSMLPF</sequence>
<evidence type="ECO:0000313" key="2">
    <source>
        <dbReference type="EMBL" id="KAF2704628.1"/>
    </source>
</evidence>
<dbReference type="Proteomes" id="UP000799428">
    <property type="component" value="Unassembled WGS sequence"/>
</dbReference>
<feature type="compositionally biased region" description="Basic and acidic residues" evidence="1">
    <location>
        <begin position="13"/>
        <end position="24"/>
    </location>
</feature>
<gene>
    <name evidence="2" type="ORF">K504DRAFT_442029</name>
</gene>
<feature type="compositionally biased region" description="Polar residues" evidence="1">
    <location>
        <begin position="1"/>
        <end position="11"/>
    </location>
</feature>
<protein>
    <submittedName>
        <fullName evidence="2">Uncharacterized protein</fullName>
    </submittedName>
</protein>